<reference evidence="3" key="1">
    <citation type="journal article" date="2006" name="PLoS Biol.">
        <title>Macronuclear genome sequence of the ciliate Tetrahymena thermophila, a model eukaryote.</title>
        <authorList>
            <person name="Eisen J.A."/>
            <person name="Coyne R.S."/>
            <person name="Wu M."/>
            <person name="Wu D."/>
            <person name="Thiagarajan M."/>
            <person name="Wortman J.R."/>
            <person name="Badger J.H."/>
            <person name="Ren Q."/>
            <person name="Amedeo P."/>
            <person name="Jones K.M."/>
            <person name="Tallon L.J."/>
            <person name="Delcher A.L."/>
            <person name="Salzberg S.L."/>
            <person name="Silva J.C."/>
            <person name="Haas B.J."/>
            <person name="Majoros W.H."/>
            <person name="Farzad M."/>
            <person name="Carlton J.M."/>
            <person name="Smith R.K. Jr."/>
            <person name="Garg J."/>
            <person name="Pearlman R.E."/>
            <person name="Karrer K.M."/>
            <person name="Sun L."/>
            <person name="Manning G."/>
            <person name="Elde N.C."/>
            <person name="Turkewitz A.P."/>
            <person name="Asai D.J."/>
            <person name="Wilkes D.E."/>
            <person name="Wang Y."/>
            <person name="Cai H."/>
            <person name="Collins K."/>
            <person name="Stewart B.A."/>
            <person name="Lee S.R."/>
            <person name="Wilamowska K."/>
            <person name="Weinberg Z."/>
            <person name="Ruzzo W.L."/>
            <person name="Wloga D."/>
            <person name="Gaertig J."/>
            <person name="Frankel J."/>
            <person name="Tsao C.-C."/>
            <person name="Gorovsky M.A."/>
            <person name="Keeling P.J."/>
            <person name="Waller R.F."/>
            <person name="Patron N.J."/>
            <person name="Cherry J.M."/>
            <person name="Stover N.A."/>
            <person name="Krieger C.J."/>
            <person name="del Toro C."/>
            <person name="Ryder H.F."/>
            <person name="Williamson S.C."/>
            <person name="Barbeau R.A."/>
            <person name="Hamilton E.P."/>
            <person name="Orias E."/>
        </authorList>
    </citation>
    <scope>NUCLEOTIDE SEQUENCE [LARGE SCALE GENOMIC DNA]</scope>
    <source>
        <strain evidence="3">SB210</strain>
    </source>
</reference>
<proteinExistence type="predicted"/>
<accession>W7X9Z5</accession>
<protein>
    <submittedName>
        <fullName evidence="2">Transmembrane protein, putative</fullName>
    </submittedName>
</protein>
<keyword evidence="1" id="KW-1133">Transmembrane helix</keyword>
<organism evidence="2 3">
    <name type="scientific">Tetrahymena thermophila (strain SB210)</name>
    <dbReference type="NCBI Taxonomy" id="312017"/>
    <lineage>
        <taxon>Eukaryota</taxon>
        <taxon>Sar</taxon>
        <taxon>Alveolata</taxon>
        <taxon>Ciliophora</taxon>
        <taxon>Intramacronucleata</taxon>
        <taxon>Oligohymenophorea</taxon>
        <taxon>Hymenostomatida</taxon>
        <taxon>Tetrahymenina</taxon>
        <taxon>Tetrahymenidae</taxon>
        <taxon>Tetrahymena</taxon>
    </lineage>
</organism>
<dbReference type="InParanoid" id="W7X9Z5"/>
<dbReference type="AlphaFoldDB" id="W7X9Z5"/>
<sequence length="225" mass="27340">MNRVVNQDMDYINSKYIKFTLKIIIIIIIKTIFGLFKINIKQLNQVWIRRLSQKGEYFQNQTKKNLYLILQHKKTCQIQHKIKKIHSKLYSHHLSKYQEVLSFRKKQRKLRRQLSQHQHIQQGQNQQFFLDKIYKINQKPLLILNLQNLGMFRQHIHLMKSAPNLNLMAKLEVQDILEYTCKSIQIHMQFSYLQQRCRLLKAKKSIILKSYFAFNWLNLLKVFIL</sequence>
<evidence type="ECO:0000313" key="3">
    <source>
        <dbReference type="Proteomes" id="UP000009168"/>
    </source>
</evidence>
<feature type="transmembrane region" description="Helical" evidence="1">
    <location>
        <begin position="20"/>
        <end position="40"/>
    </location>
</feature>
<name>W7X9Z5_TETTS</name>
<evidence type="ECO:0000256" key="1">
    <source>
        <dbReference type="SAM" id="Phobius"/>
    </source>
</evidence>
<dbReference type="EMBL" id="GG662613">
    <property type="protein sequence ID" value="EWS73218.1"/>
    <property type="molecule type" value="Genomic_DNA"/>
</dbReference>
<dbReference type="KEGG" id="tet:TTHERM_000957531"/>
<dbReference type="RefSeq" id="XP_012654250.1">
    <property type="nucleotide sequence ID" value="XM_012798796.1"/>
</dbReference>
<gene>
    <name evidence="2" type="ORF">TTHERM_000957531</name>
</gene>
<keyword evidence="3" id="KW-1185">Reference proteome</keyword>
<dbReference type="Proteomes" id="UP000009168">
    <property type="component" value="Unassembled WGS sequence"/>
</dbReference>
<keyword evidence="1" id="KW-0472">Membrane</keyword>
<evidence type="ECO:0000313" key="2">
    <source>
        <dbReference type="EMBL" id="EWS73218.1"/>
    </source>
</evidence>
<keyword evidence="1 2" id="KW-0812">Transmembrane</keyword>
<dbReference type="GeneID" id="24441228"/>